<dbReference type="Proteomes" id="UP001085076">
    <property type="component" value="Unassembled WGS sequence"/>
</dbReference>
<accession>A0A9D5BUD7</accession>
<evidence type="ECO:0000313" key="2">
    <source>
        <dbReference type="EMBL" id="KAJ0961079.1"/>
    </source>
</evidence>
<organism evidence="2 3">
    <name type="scientific">Dioscorea zingiberensis</name>
    <dbReference type="NCBI Taxonomy" id="325984"/>
    <lineage>
        <taxon>Eukaryota</taxon>
        <taxon>Viridiplantae</taxon>
        <taxon>Streptophyta</taxon>
        <taxon>Embryophyta</taxon>
        <taxon>Tracheophyta</taxon>
        <taxon>Spermatophyta</taxon>
        <taxon>Magnoliopsida</taxon>
        <taxon>Liliopsida</taxon>
        <taxon>Dioscoreales</taxon>
        <taxon>Dioscoreaceae</taxon>
        <taxon>Dioscorea</taxon>
    </lineage>
</organism>
<name>A0A9D5BUD7_9LILI</name>
<comment type="caution">
    <text evidence="2">The sequence shown here is derived from an EMBL/GenBank/DDBJ whole genome shotgun (WGS) entry which is preliminary data.</text>
</comment>
<dbReference type="PANTHER" id="PTHR33600">
    <property type="entry name" value="PLASTID DIVISION PROTEIN PDV2"/>
    <property type="match status" value="1"/>
</dbReference>
<evidence type="ECO:0000313" key="3">
    <source>
        <dbReference type="Proteomes" id="UP001085076"/>
    </source>
</evidence>
<dbReference type="EMBL" id="JAGGNH010000043">
    <property type="protein sequence ID" value="KAJ0961079.1"/>
    <property type="molecule type" value="Genomic_DNA"/>
</dbReference>
<reference evidence="2 3" key="1">
    <citation type="journal article" date="2022" name="Hortic Res">
        <title>The genome of Dioscorea zingiberensis sheds light on the biosynthesis, origin and evolution of the medicinally important diosgenin saponins.</title>
        <authorList>
            <person name="Li Y."/>
            <person name="Tan C."/>
            <person name="Li Z."/>
            <person name="Guo J."/>
            <person name="Li S."/>
            <person name="Chen X."/>
            <person name="Wang C."/>
            <person name="Dai X."/>
            <person name="Yang H."/>
            <person name="Song W."/>
            <person name="Hou L."/>
            <person name="Xu J."/>
            <person name="Tong Z."/>
            <person name="Xu A."/>
            <person name="Yuan X."/>
            <person name="Wang W."/>
            <person name="Yang Q."/>
            <person name="Chen L."/>
            <person name="Sun Z."/>
            <person name="Wang K."/>
            <person name="Pan B."/>
            <person name="Chen J."/>
            <person name="Bao Y."/>
            <person name="Liu F."/>
            <person name="Qi X."/>
            <person name="Gang D.R."/>
            <person name="Wen J."/>
            <person name="Li J."/>
        </authorList>
    </citation>
    <scope>NUCLEOTIDE SEQUENCE [LARGE SCALE GENOMIC DNA]</scope>
    <source>
        <strain evidence="2">Dzin_1.0</strain>
    </source>
</reference>
<proteinExistence type="predicted"/>
<dbReference type="InterPro" id="IPR038939">
    <property type="entry name" value="PDV1/PDV2"/>
</dbReference>
<evidence type="ECO:0008006" key="4">
    <source>
        <dbReference type="Google" id="ProtNLM"/>
    </source>
</evidence>
<evidence type="ECO:0000256" key="1">
    <source>
        <dbReference type="SAM" id="MobiDB-lite"/>
    </source>
</evidence>
<dbReference type="OrthoDB" id="436496at2759"/>
<dbReference type="PANTHER" id="PTHR33600:SF3">
    <property type="entry name" value="PLASTID DIVISION PROTEIN PDV2"/>
    <property type="match status" value="1"/>
</dbReference>
<dbReference type="AlphaFoldDB" id="A0A9D5BUD7"/>
<feature type="region of interest" description="Disordered" evidence="1">
    <location>
        <begin position="27"/>
        <end position="56"/>
    </location>
</feature>
<feature type="compositionally biased region" description="Acidic residues" evidence="1">
    <location>
        <begin position="44"/>
        <end position="54"/>
    </location>
</feature>
<sequence>MEGEAATMALARAAELRFKIIHCIDQCSKDGRGDGETEGRGREEDEEEEEEEAESLAGIRDALESLEHQLSAFQALQQQQSYEREATLTQIDRSRMRLLKKLKEYKGEDLEVIHEAMAFAGESIEHDEDLILPPYPSHLPDLFVLDDLYQSSRLNPNCILSENGLTGKLKKLDESDNCKSPQGERKQGFGFQHLVGLVARSAITFAGIISVLSLAGVKPSLTNRHTQFKVQGHFNQPSVADDDDGKEVESEVAFQCPPGKFLVIENGKPRCLVKERFEIPFDSNVSAPNVSYGFG</sequence>
<keyword evidence="3" id="KW-1185">Reference proteome</keyword>
<feature type="compositionally biased region" description="Basic and acidic residues" evidence="1">
    <location>
        <begin position="27"/>
        <end position="43"/>
    </location>
</feature>
<protein>
    <recommendedName>
        <fullName evidence="4">Plastid division protein PDV2</fullName>
    </recommendedName>
</protein>
<dbReference type="GO" id="GO:0010020">
    <property type="term" value="P:chloroplast fission"/>
    <property type="evidence" value="ECO:0007669"/>
    <property type="project" value="InterPro"/>
</dbReference>
<gene>
    <name evidence="2" type="ORF">J5N97_000980</name>
</gene>